<proteinExistence type="predicted"/>
<evidence type="ECO:0000313" key="1">
    <source>
        <dbReference type="EMBL" id="MEN0642785.1"/>
    </source>
</evidence>
<reference evidence="1 2" key="1">
    <citation type="submission" date="2024-03" db="EMBL/GenBank/DDBJ databases">
        <title>Bacilli Hybrid Assemblies.</title>
        <authorList>
            <person name="Kovac J."/>
        </authorList>
    </citation>
    <scope>NUCLEOTIDE SEQUENCE [LARGE SCALE GENOMIC DNA]</scope>
    <source>
        <strain evidence="1 2">FSL R7-0666</strain>
    </source>
</reference>
<name>A0ABU9VFV2_9BACI</name>
<organism evidence="1 2">
    <name type="scientific">Alkalicoccobacillus gibsonii</name>
    <dbReference type="NCBI Taxonomy" id="79881"/>
    <lineage>
        <taxon>Bacteria</taxon>
        <taxon>Bacillati</taxon>
        <taxon>Bacillota</taxon>
        <taxon>Bacilli</taxon>
        <taxon>Bacillales</taxon>
        <taxon>Bacillaceae</taxon>
        <taxon>Alkalicoccobacillus</taxon>
    </lineage>
</organism>
<evidence type="ECO:0000313" key="2">
    <source>
        <dbReference type="Proteomes" id="UP001418796"/>
    </source>
</evidence>
<dbReference type="NCBIfam" id="NF040878">
    <property type="entry name" value="SE1561_fam"/>
    <property type="match status" value="1"/>
</dbReference>
<comment type="caution">
    <text evidence="1">The sequence shown here is derived from an EMBL/GenBank/DDBJ whole genome shotgun (WGS) entry which is preliminary data.</text>
</comment>
<dbReference type="Proteomes" id="UP001418796">
    <property type="component" value="Unassembled WGS sequence"/>
</dbReference>
<sequence>MGGSIHDKKQQIDYLRNRLSLLITSLESMDPEDVEAAEMQRFIDMLEQVEMKATTFKKEWERG</sequence>
<dbReference type="InterPro" id="IPR047670">
    <property type="entry name" value="YfjT-like"/>
</dbReference>
<protein>
    <submittedName>
        <fullName evidence="1">SE1561 family protein</fullName>
    </submittedName>
</protein>
<keyword evidence="2" id="KW-1185">Reference proteome</keyword>
<accession>A0ABU9VFV2</accession>
<dbReference type="RefSeq" id="WP_203090349.1">
    <property type="nucleotide sequence ID" value="NZ_JAEUZA010000005.1"/>
</dbReference>
<dbReference type="EMBL" id="JBCITK010000001">
    <property type="protein sequence ID" value="MEN0642785.1"/>
    <property type="molecule type" value="Genomic_DNA"/>
</dbReference>
<gene>
    <name evidence="1" type="ORF">MKY91_06370</name>
</gene>